<evidence type="ECO:0000259" key="2">
    <source>
        <dbReference type="PROSITE" id="PS50994"/>
    </source>
</evidence>
<evidence type="ECO:0000256" key="1">
    <source>
        <dbReference type="ARBA" id="ARBA00009277"/>
    </source>
</evidence>
<dbReference type="Gene3D" id="1.10.10.60">
    <property type="entry name" value="Homeodomain-like"/>
    <property type="match status" value="1"/>
</dbReference>
<protein>
    <submittedName>
        <fullName evidence="3">IS21 family transposase</fullName>
    </submittedName>
</protein>
<name>A0AAP2DUS2_9BACT</name>
<sequence>MNQVKQIYKLRSEGYGIKTIASTLGISKNTVKSYLRKTDELGLSDEQLMATDNPILADQLKPVSTQEKDNYQAFLQRAEHYVKELSRRKQTHVTRMILWEEDFHAGLIQMRYSRFCFHLRRYLKSKQPSMVMVHRPGEKMFVDFAGDKLYYIDSDTGKRVAVEVLLITLGYSNYTLAIAVRSQKKEHLIEGLVYLFSWLGAVAAALVPDNLKSAVTTPDRYEPVINETFLDMVNHYNMAVVPTRPVKPKDKAKVETHVNVIYQQVYARLRHKTFHSLEEVNQALREKIELLNDAIMQDYGVSRKTLLERDERAHLKPLPDKSYFLATQSKPTVSVNGHVKISSISKYLSVPYRLIGQKVTVLISNGIARIYHERECVATHAISGTGLYITQDDHMASTHRDYLHSLSPDELKRQARLIGPEVEGLISAVLSKGLFPEQMYKTCQGILALHPKNESDRFRQCCRWALANNMTSLRYMKHLMGSRHVNFEDDRSSQGQLPLHDNIRGRQNYV</sequence>
<keyword evidence="4" id="KW-1185">Reference proteome</keyword>
<dbReference type="Proteomes" id="UP001319200">
    <property type="component" value="Unassembled WGS sequence"/>
</dbReference>
<accession>A0AAP2DUS2</accession>
<dbReference type="PANTHER" id="PTHR35004:SF8">
    <property type="entry name" value="TRANSPOSASE RV3428C-RELATED"/>
    <property type="match status" value="1"/>
</dbReference>
<organism evidence="3 4">
    <name type="scientific">Chryseosolibacter histidini</name>
    <dbReference type="NCBI Taxonomy" id="2782349"/>
    <lineage>
        <taxon>Bacteria</taxon>
        <taxon>Pseudomonadati</taxon>
        <taxon>Bacteroidota</taxon>
        <taxon>Cytophagia</taxon>
        <taxon>Cytophagales</taxon>
        <taxon>Chryseotaleaceae</taxon>
        <taxon>Chryseosolibacter</taxon>
    </lineage>
</organism>
<gene>
    <name evidence="3" type="primary">istA</name>
    <name evidence="3" type="ORF">KK083_32280</name>
</gene>
<dbReference type="NCBIfam" id="NF033546">
    <property type="entry name" value="transpos_IS21"/>
    <property type="match status" value="1"/>
</dbReference>
<reference evidence="3 4" key="1">
    <citation type="submission" date="2021-05" db="EMBL/GenBank/DDBJ databases">
        <title>A Polyphasic approach of four new species of the genus Ohtaekwangia: Ohtaekwangia histidinii sp. nov., Ohtaekwangia cretensis sp. nov., Ohtaekwangia indiensis sp. nov., Ohtaekwangia reichenbachii sp. nov. from diverse environment.</title>
        <authorList>
            <person name="Octaviana S."/>
        </authorList>
    </citation>
    <scope>NUCLEOTIDE SEQUENCE [LARGE SCALE GENOMIC DNA]</scope>
    <source>
        <strain evidence="3 4">PWU4</strain>
    </source>
</reference>
<dbReference type="InterPro" id="IPR054353">
    <property type="entry name" value="IstA-like_C"/>
</dbReference>
<dbReference type="EMBL" id="JAHESF010000092">
    <property type="protein sequence ID" value="MBT1701612.1"/>
    <property type="molecule type" value="Genomic_DNA"/>
</dbReference>
<dbReference type="InterPro" id="IPR012337">
    <property type="entry name" value="RNaseH-like_sf"/>
</dbReference>
<proteinExistence type="inferred from homology"/>
<dbReference type="Pfam" id="PF22483">
    <property type="entry name" value="Mu-transpos_C_2"/>
    <property type="match status" value="1"/>
</dbReference>
<dbReference type="Gene3D" id="3.30.420.10">
    <property type="entry name" value="Ribonuclease H-like superfamily/Ribonuclease H"/>
    <property type="match status" value="1"/>
</dbReference>
<dbReference type="PANTHER" id="PTHR35004">
    <property type="entry name" value="TRANSPOSASE RV3428C-RELATED"/>
    <property type="match status" value="1"/>
</dbReference>
<dbReference type="InterPro" id="IPR001584">
    <property type="entry name" value="Integrase_cat-core"/>
</dbReference>
<comment type="similarity">
    <text evidence="1">Belongs to the transposase IS21/IS408/IS1162 family.</text>
</comment>
<dbReference type="GO" id="GO:0003676">
    <property type="term" value="F:nucleic acid binding"/>
    <property type="evidence" value="ECO:0007669"/>
    <property type="project" value="InterPro"/>
</dbReference>
<dbReference type="GO" id="GO:0015074">
    <property type="term" value="P:DNA integration"/>
    <property type="evidence" value="ECO:0007669"/>
    <property type="project" value="InterPro"/>
</dbReference>
<evidence type="ECO:0000313" key="4">
    <source>
        <dbReference type="Proteomes" id="UP001319200"/>
    </source>
</evidence>
<evidence type="ECO:0000313" key="3">
    <source>
        <dbReference type="EMBL" id="MBT1701612.1"/>
    </source>
</evidence>
<dbReference type="PROSITE" id="PS50994">
    <property type="entry name" value="INTEGRASE"/>
    <property type="match status" value="1"/>
</dbReference>
<dbReference type="SUPFAM" id="SSF53098">
    <property type="entry name" value="Ribonuclease H-like"/>
    <property type="match status" value="1"/>
</dbReference>
<dbReference type="InterPro" id="IPR036397">
    <property type="entry name" value="RNaseH_sf"/>
</dbReference>
<comment type="caution">
    <text evidence="3">The sequence shown here is derived from an EMBL/GenBank/DDBJ whole genome shotgun (WGS) entry which is preliminary data.</text>
</comment>
<feature type="domain" description="Integrase catalytic" evidence="2">
    <location>
        <begin position="132"/>
        <end position="314"/>
    </location>
</feature>
<dbReference type="RefSeq" id="WP_254170290.1">
    <property type="nucleotide sequence ID" value="NZ_JAHESF010000092.1"/>
</dbReference>
<dbReference type="AlphaFoldDB" id="A0AAP2DUS2"/>